<protein>
    <submittedName>
        <fullName evidence="2">Glutaredoxin</fullName>
    </submittedName>
</protein>
<dbReference type="RefSeq" id="WP_060929168.1">
    <property type="nucleotide sequence ID" value="NZ_CAMPNK010000006.1"/>
</dbReference>
<accession>A0A133KGD5</accession>
<dbReference type="Proteomes" id="UP000070383">
    <property type="component" value="Unassembled WGS sequence"/>
</dbReference>
<sequence length="77" mass="9138">MKDYKLFVGTVCPYCKKVENFMKEENIELEIVDINENRDAMLELIDKGGKRQVPCLYHDGVYLYESEDIIKFLKENK</sequence>
<dbReference type="Pfam" id="PF13417">
    <property type="entry name" value="GST_N_3"/>
    <property type="match status" value="1"/>
</dbReference>
<dbReference type="SUPFAM" id="SSF52833">
    <property type="entry name" value="Thioredoxin-like"/>
    <property type="match status" value="1"/>
</dbReference>
<comment type="caution">
    <text evidence="2">The sequence shown here is derived from an EMBL/GenBank/DDBJ whole genome shotgun (WGS) entry which is preliminary data.</text>
</comment>
<dbReference type="CDD" id="cd00570">
    <property type="entry name" value="GST_N_family"/>
    <property type="match status" value="1"/>
</dbReference>
<dbReference type="OrthoDB" id="9795531at2"/>
<name>A0A133KGD5_9FIRM</name>
<keyword evidence="3" id="KW-1185">Reference proteome</keyword>
<dbReference type="AlphaFoldDB" id="A0A133KGD5"/>
<dbReference type="Gene3D" id="3.40.30.10">
    <property type="entry name" value="Glutaredoxin"/>
    <property type="match status" value="1"/>
</dbReference>
<dbReference type="EMBL" id="LRPM01000022">
    <property type="protein sequence ID" value="KWZ78639.1"/>
    <property type="molecule type" value="Genomic_DNA"/>
</dbReference>
<reference evidence="3" key="1">
    <citation type="submission" date="2016-01" db="EMBL/GenBank/DDBJ databases">
        <authorList>
            <person name="Mitreva M."/>
            <person name="Pepin K.H."/>
            <person name="Mihindukulasuriya K.A."/>
            <person name="Fulton R."/>
            <person name="Fronick C."/>
            <person name="O'Laughlin M."/>
            <person name="Miner T."/>
            <person name="Herter B."/>
            <person name="Rosa B.A."/>
            <person name="Cordes M."/>
            <person name="Tomlinson C."/>
            <person name="Wollam A."/>
            <person name="Palsikar V.B."/>
            <person name="Mardis E.R."/>
            <person name="Wilson R.K."/>
        </authorList>
    </citation>
    <scope>NUCLEOTIDE SEQUENCE [LARGE SCALE GENOMIC DNA]</scope>
    <source>
        <strain evidence="3">MJR8151</strain>
    </source>
</reference>
<dbReference type="PATRIC" id="fig|33036.3.peg.648"/>
<organism evidence="2 3">
    <name type="scientific">Anaerococcus tetradius</name>
    <dbReference type="NCBI Taxonomy" id="33036"/>
    <lineage>
        <taxon>Bacteria</taxon>
        <taxon>Bacillati</taxon>
        <taxon>Bacillota</taxon>
        <taxon>Tissierellia</taxon>
        <taxon>Tissierellales</taxon>
        <taxon>Peptoniphilaceae</taxon>
        <taxon>Anaerococcus</taxon>
    </lineage>
</organism>
<evidence type="ECO:0000313" key="2">
    <source>
        <dbReference type="EMBL" id="KWZ78639.1"/>
    </source>
</evidence>
<dbReference type="InterPro" id="IPR036249">
    <property type="entry name" value="Thioredoxin-like_sf"/>
</dbReference>
<proteinExistence type="predicted"/>
<dbReference type="PROSITE" id="PS51354">
    <property type="entry name" value="GLUTAREDOXIN_2"/>
    <property type="match status" value="1"/>
</dbReference>
<feature type="domain" description="GST N-terminal" evidence="1">
    <location>
        <begin position="2"/>
        <end position="77"/>
    </location>
</feature>
<dbReference type="STRING" id="33036.HMPREF3200_00651"/>
<evidence type="ECO:0000259" key="1">
    <source>
        <dbReference type="PROSITE" id="PS50404"/>
    </source>
</evidence>
<gene>
    <name evidence="2" type="ORF">HMPREF3200_00651</name>
</gene>
<evidence type="ECO:0000313" key="3">
    <source>
        <dbReference type="Proteomes" id="UP000070383"/>
    </source>
</evidence>
<dbReference type="InterPro" id="IPR004045">
    <property type="entry name" value="Glutathione_S-Trfase_N"/>
</dbReference>
<dbReference type="PROSITE" id="PS50404">
    <property type="entry name" value="GST_NTER"/>
    <property type="match status" value="1"/>
</dbReference>